<dbReference type="AlphaFoldDB" id="A0A9W9J5Q4"/>
<protein>
    <submittedName>
        <fullName evidence="2">Aldehyde reductase II</fullName>
    </submittedName>
</protein>
<reference evidence="2" key="2">
    <citation type="journal article" date="2023" name="IMA Fungus">
        <title>Comparative genomic study of the Penicillium genus elucidates a diverse pangenome and 15 lateral gene transfer events.</title>
        <authorList>
            <person name="Petersen C."/>
            <person name="Sorensen T."/>
            <person name="Nielsen M.R."/>
            <person name="Sondergaard T.E."/>
            <person name="Sorensen J.L."/>
            <person name="Fitzpatrick D.A."/>
            <person name="Frisvad J.C."/>
            <person name="Nielsen K.L."/>
        </authorList>
    </citation>
    <scope>NUCLEOTIDE SEQUENCE</scope>
    <source>
        <strain evidence="2">IBT 15544</strain>
    </source>
</reference>
<evidence type="ECO:0000313" key="2">
    <source>
        <dbReference type="EMBL" id="KAJ5190137.1"/>
    </source>
</evidence>
<dbReference type="RefSeq" id="XP_058303077.1">
    <property type="nucleotide sequence ID" value="XM_058456178.1"/>
</dbReference>
<dbReference type="InterPro" id="IPR051783">
    <property type="entry name" value="NAD(P)-dependent_oxidoreduct"/>
</dbReference>
<dbReference type="OrthoDB" id="2735536at2759"/>
<dbReference type="GeneID" id="83183479"/>
<dbReference type="Pfam" id="PF01370">
    <property type="entry name" value="Epimerase"/>
    <property type="match status" value="1"/>
</dbReference>
<feature type="domain" description="NAD-dependent epimerase/dehydratase" evidence="1">
    <location>
        <begin position="11"/>
        <end position="130"/>
    </location>
</feature>
<dbReference type="Proteomes" id="UP001150904">
    <property type="component" value="Unassembled WGS sequence"/>
</dbReference>
<comment type="caution">
    <text evidence="2">The sequence shown here is derived from an EMBL/GenBank/DDBJ whole genome shotgun (WGS) entry which is preliminary data.</text>
</comment>
<name>A0A9W9J5Q4_9EURO</name>
<dbReference type="InterPro" id="IPR036291">
    <property type="entry name" value="NAD(P)-bd_dom_sf"/>
</dbReference>
<reference evidence="2" key="1">
    <citation type="submission" date="2022-12" db="EMBL/GenBank/DDBJ databases">
        <authorList>
            <person name="Petersen C."/>
        </authorList>
    </citation>
    <scope>NUCLEOTIDE SEQUENCE</scope>
    <source>
        <strain evidence="2">IBT 15544</strain>
    </source>
</reference>
<dbReference type="InterPro" id="IPR001509">
    <property type="entry name" value="Epimerase_deHydtase"/>
</dbReference>
<dbReference type="PANTHER" id="PTHR48079">
    <property type="entry name" value="PROTEIN YEEZ"/>
    <property type="match status" value="1"/>
</dbReference>
<proteinExistence type="predicted"/>
<dbReference type="PANTHER" id="PTHR48079:SF6">
    <property type="entry name" value="NAD(P)-BINDING DOMAIN-CONTAINING PROTEIN-RELATED"/>
    <property type="match status" value="1"/>
</dbReference>
<evidence type="ECO:0000259" key="1">
    <source>
        <dbReference type="Pfam" id="PF01370"/>
    </source>
</evidence>
<dbReference type="Gene3D" id="3.40.50.720">
    <property type="entry name" value="NAD(P)-binding Rossmann-like Domain"/>
    <property type="match status" value="1"/>
</dbReference>
<dbReference type="GO" id="GO:0005737">
    <property type="term" value="C:cytoplasm"/>
    <property type="evidence" value="ECO:0007669"/>
    <property type="project" value="TreeGrafter"/>
</dbReference>
<accession>A0A9W9J5Q4</accession>
<keyword evidence="3" id="KW-1185">Reference proteome</keyword>
<gene>
    <name evidence="2" type="ORF">N7498_009122</name>
</gene>
<evidence type="ECO:0000313" key="3">
    <source>
        <dbReference type="Proteomes" id="UP001150904"/>
    </source>
</evidence>
<organism evidence="2 3">
    <name type="scientific">Penicillium cinerascens</name>
    <dbReference type="NCBI Taxonomy" id="70096"/>
    <lineage>
        <taxon>Eukaryota</taxon>
        <taxon>Fungi</taxon>
        <taxon>Dikarya</taxon>
        <taxon>Ascomycota</taxon>
        <taxon>Pezizomycotina</taxon>
        <taxon>Eurotiomycetes</taxon>
        <taxon>Eurotiomycetidae</taxon>
        <taxon>Eurotiales</taxon>
        <taxon>Aspergillaceae</taxon>
        <taxon>Penicillium</taxon>
    </lineage>
</organism>
<dbReference type="SUPFAM" id="SSF51735">
    <property type="entry name" value="NAD(P)-binding Rossmann-fold domains"/>
    <property type="match status" value="1"/>
</dbReference>
<dbReference type="EMBL" id="JAPQKR010000016">
    <property type="protein sequence ID" value="KAJ5190137.1"/>
    <property type="molecule type" value="Genomic_DNA"/>
</dbReference>
<dbReference type="GO" id="GO:0004029">
    <property type="term" value="F:aldehyde dehydrogenase (NAD+) activity"/>
    <property type="evidence" value="ECO:0007669"/>
    <property type="project" value="TreeGrafter"/>
</dbReference>
<sequence>MGSIIPPGGLVLITGVNGFLGSHLVLELVEREYAVRGTVRRPESASWITKAVKTRYPTGKFDVLVVPSLSALGIMDALIKDVDGIAYMAADTSLNADHTQVIPPGLNALQAALESAARAPSVKCFVLTSSYTAAVDM</sequence>